<evidence type="ECO:0000256" key="4">
    <source>
        <dbReference type="ARBA" id="ARBA00022692"/>
    </source>
</evidence>
<dbReference type="SUPFAM" id="SSF161098">
    <property type="entry name" value="MetI-like"/>
    <property type="match status" value="1"/>
</dbReference>
<dbReference type="PANTHER" id="PTHR30193:SF37">
    <property type="entry name" value="INNER MEMBRANE ABC TRANSPORTER PERMEASE PROTEIN YCJO"/>
    <property type="match status" value="1"/>
</dbReference>
<feature type="transmembrane region" description="Helical" evidence="7">
    <location>
        <begin position="184"/>
        <end position="207"/>
    </location>
</feature>
<keyword evidence="6 7" id="KW-0472">Membrane</keyword>
<evidence type="ECO:0000256" key="6">
    <source>
        <dbReference type="ARBA" id="ARBA00023136"/>
    </source>
</evidence>
<dbReference type="RefSeq" id="WP_183773220.1">
    <property type="nucleotide sequence ID" value="NZ_CAWVEG010000149.1"/>
</dbReference>
<feature type="transmembrane region" description="Helical" evidence="7">
    <location>
        <begin position="228"/>
        <end position="251"/>
    </location>
</feature>
<comment type="similarity">
    <text evidence="7">Belongs to the binding-protein-dependent transport system permease family.</text>
</comment>
<reference evidence="9 10" key="1">
    <citation type="submission" date="2020-08" db="EMBL/GenBank/DDBJ databases">
        <title>Genomic Encyclopedia of Type Strains, Phase IV (KMG-IV): sequencing the most valuable type-strain genomes for metagenomic binning, comparative biology and taxonomic classification.</title>
        <authorList>
            <person name="Goeker M."/>
        </authorList>
    </citation>
    <scope>NUCLEOTIDE SEQUENCE [LARGE SCALE GENOMIC DNA]</scope>
    <source>
        <strain evidence="9 10">DSM 106146</strain>
    </source>
</reference>
<dbReference type="CDD" id="cd06261">
    <property type="entry name" value="TM_PBP2"/>
    <property type="match status" value="1"/>
</dbReference>
<dbReference type="Proteomes" id="UP000543642">
    <property type="component" value="Unassembled WGS sequence"/>
</dbReference>
<organism evidence="9 10">
    <name type="scientific">Catenibacillus scindens</name>
    <dbReference type="NCBI Taxonomy" id="673271"/>
    <lineage>
        <taxon>Bacteria</taxon>
        <taxon>Bacillati</taxon>
        <taxon>Bacillota</taxon>
        <taxon>Clostridia</taxon>
        <taxon>Lachnospirales</taxon>
        <taxon>Lachnospiraceae</taxon>
        <taxon>Catenibacillus</taxon>
    </lineage>
</organism>
<evidence type="ECO:0000256" key="1">
    <source>
        <dbReference type="ARBA" id="ARBA00004651"/>
    </source>
</evidence>
<keyword evidence="3" id="KW-1003">Cell membrane</keyword>
<accession>A0A7W8H9U3</accession>
<evidence type="ECO:0000256" key="5">
    <source>
        <dbReference type="ARBA" id="ARBA00022989"/>
    </source>
</evidence>
<evidence type="ECO:0000313" key="9">
    <source>
        <dbReference type="EMBL" id="MBB5264554.1"/>
    </source>
</evidence>
<feature type="transmembrane region" description="Helical" evidence="7">
    <location>
        <begin position="131"/>
        <end position="152"/>
    </location>
</feature>
<gene>
    <name evidence="9" type="ORF">HNP82_001681</name>
</gene>
<evidence type="ECO:0000256" key="7">
    <source>
        <dbReference type="RuleBase" id="RU363032"/>
    </source>
</evidence>
<feature type="transmembrane region" description="Helical" evidence="7">
    <location>
        <begin position="35"/>
        <end position="54"/>
    </location>
</feature>
<dbReference type="InterPro" id="IPR000515">
    <property type="entry name" value="MetI-like"/>
</dbReference>
<keyword evidence="9" id="KW-0762">Sugar transport</keyword>
<dbReference type="InterPro" id="IPR051393">
    <property type="entry name" value="ABC_transporter_permease"/>
</dbReference>
<keyword evidence="4 7" id="KW-0812">Transmembrane</keyword>
<comment type="subcellular location">
    <subcellularLocation>
        <location evidence="1 7">Cell membrane</location>
        <topology evidence="1 7">Multi-pass membrane protein</topology>
    </subcellularLocation>
</comment>
<comment type="caution">
    <text evidence="9">The sequence shown here is derived from an EMBL/GenBank/DDBJ whole genome shotgun (WGS) entry which is preliminary data.</text>
</comment>
<dbReference type="GO" id="GO:0005886">
    <property type="term" value="C:plasma membrane"/>
    <property type="evidence" value="ECO:0007669"/>
    <property type="project" value="UniProtKB-SubCell"/>
</dbReference>
<feature type="transmembrane region" description="Helical" evidence="7">
    <location>
        <begin position="97"/>
        <end position="119"/>
    </location>
</feature>
<evidence type="ECO:0000256" key="2">
    <source>
        <dbReference type="ARBA" id="ARBA00022448"/>
    </source>
</evidence>
<dbReference type="AlphaFoldDB" id="A0A7W8H9U3"/>
<dbReference type="EMBL" id="JACHFW010000005">
    <property type="protein sequence ID" value="MBB5264554.1"/>
    <property type="molecule type" value="Genomic_DNA"/>
</dbReference>
<proteinExistence type="inferred from homology"/>
<feature type="transmembrane region" description="Helical" evidence="7">
    <location>
        <begin position="288"/>
        <end position="309"/>
    </location>
</feature>
<evidence type="ECO:0000259" key="8">
    <source>
        <dbReference type="PROSITE" id="PS50928"/>
    </source>
</evidence>
<dbReference type="GO" id="GO:0055085">
    <property type="term" value="P:transmembrane transport"/>
    <property type="evidence" value="ECO:0007669"/>
    <property type="project" value="InterPro"/>
</dbReference>
<sequence>MTEMVKKQTGVQINMAMRKTAAKRPVKISSKIKPWLFLLPTILIIVFWMLKPLIQTLMYTLYDWNMLPGTMPEFTGLSNFTELFNAPEFGSAILNTFYYILMMLPFAVILPVIIAALLQNLKPRTQWIYRALIFLPMIMPPVATATVFQWLLHQTNGLVNHLLVSAGFLENGINFFQTEGLARLMIALITGWKMIGFATLMFSAAISNVSPEYYEAAKMDGSGGFRRFIDITVPLLSPTMMLMIMMSILFASQWTFSYIDVLTQGGPYGTSTNIYYLIYKYAFGNSNVGVSAAAALVFLVIFGIIALVLQKISNRLAFYDN</sequence>
<keyword evidence="5 7" id="KW-1133">Transmembrane helix</keyword>
<dbReference type="Pfam" id="PF00528">
    <property type="entry name" value="BPD_transp_1"/>
    <property type="match status" value="1"/>
</dbReference>
<keyword evidence="10" id="KW-1185">Reference proteome</keyword>
<dbReference type="PROSITE" id="PS50928">
    <property type="entry name" value="ABC_TM1"/>
    <property type="match status" value="1"/>
</dbReference>
<evidence type="ECO:0000256" key="3">
    <source>
        <dbReference type="ARBA" id="ARBA00022475"/>
    </source>
</evidence>
<dbReference type="InterPro" id="IPR035906">
    <property type="entry name" value="MetI-like_sf"/>
</dbReference>
<dbReference type="PANTHER" id="PTHR30193">
    <property type="entry name" value="ABC TRANSPORTER PERMEASE PROTEIN"/>
    <property type="match status" value="1"/>
</dbReference>
<protein>
    <submittedName>
        <fullName evidence="9">Multiple sugar transport system permease protein</fullName>
    </submittedName>
</protein>
<feature type="domain" description="ABC transmembrane type-1" evidence="8">
    <location>
        <begin position="93"/>
        <end position="309"/>
    </location>
</feature>
<keyword evidence="2 7" id="KW-0813">Transport</keyword>
<dbReference type="Gene3D" id="1.10.3720.10">
    <property type="entry name" value="MetI-like"/>
    <property type="match status" value="1"/>
</dbReference>
<name>A0A7W8H9U3_9FIRM</name>
<evidence type="ECO:0000313" key="10">
    <source>
        <dbReference type="Proteomes" id="UP000543642"/>
    </source>
</evidence>